<evidence type="ECO:0000256" key="3">
    <source>
        <dbReference type="ARBA" id="ARBA00022679"/>
    </source>
</evidence>
<evidence type="ECO:0000256" key="6">
    <source>
        <dbReference type="RuleBase" id="RU004466"/>
    </source>
</evidence>
<name>A0A810L3T6_9ACTN</name>
<dbReference type="KEGG" id="aser:Asera_34000"/>
<dbReference type="InterPro" id="IPR000092">
    <property type="entry name" value="Polyprenyl_synt"/>
</dbReference>
<dbReference type="Proteomes" id="UP000680750">
    <property type="component" value="Chromosome"/>
</dbReference>
<keyword evidence="5" id="KW-0460">Magnesium</keyword>
<dbReference type="GO" id="GO:0004659">
    <property type="term" value="F:prenyltransferase activity"/>
    <property type="evidence" value="ECO:0007669"/>
    <property type="project" value="InterPro"/>
</dbReference>
<dbReference type="CDD" id="cd00685">
    <property type="entry name" value="Trans_IPPS_HT"/>
    <property type="match status" value="1"/>
</dbReference>
<dbReference type="InterPro" id="IPR033749">
    <property type="entry name" value="Polyprenyl_synt_CS"/>
</dbReference>
<keyword evidence="4" id="KW-0479">Metal-binding</keyword>
<dbReference type="EMBL" id="AP023354">
    <property type="protein sequence ID" value="BCJ29292.1"/>
    <property type="molecule type" value="Genomic_DNA"/>
</dbReference>
<dbReference type="SUPFAM" id="SSF48576">
    <property type="entry name" value="Terpenoid synthases"/>
    <property type="match status" value="1"/>
</dbReference>
<keyword evidence="3 6" id="KW-0808">Transferase</keyword>
<dbReference type="GO" id="GO:0046872">
    <property type="term" value="F:metal ion binding"/>
    <property type="evidence" value="ECO:0007669"/>
    <property type="project" value="UniProtKB-KW"/>
</dbReference>
<evidence type="ECO:0000313" key="8">
    <source>
        <dbReference type="Proteomes" id="UP000680750"/>
    </source>
</evidence>
<dbReference type="GO" id="GO:0008299">
    <property type="term" value="P:isoprenoid biosynthetic process"/>
    <property type="evidence" value="ECO:0007669"/>
    <property type="project" value="InterPro"/>
</dbReference>
<dbReference type="SFLD" id="SFLDS00005">
    <property type="entry name" value="Isoprenoid_Synthase_Type_I"/>
    <property type="match status" value="1"/>
</dbReference>
<reference evidence="7" key="1">
    <citation type="submission" date="2020-08" db="EMBL/GenBank/DDBJ databases">
        <title>Whole genome shotgun sequence of Actinocatenispora sera NBRC 101916.</title>
        <authorList>
            <person name="Komaki H."/>
            <person name="Tamura T."/>
        </authorList>
    </citation>
    <scope>NUCLEOTIDE SEQUENCE</scope>
    <source>
        <strain evidence="7">NBRC 101916</strain>
    </source>
</reference>
<evidence type="ECO:0000256" key="1">
    <source>
        <dbReference type="ARBA" id="ARBA00001946"/>
    </source>
</evidence>
<evidence type="ECO:0000313" key="7">
    <source>
        <dbReference type="EMBL" id="BCJ29292.1"/>
    </source>
</evidence>
<dbReference type="PANTHER" id="PTHR12001:SF69">
    <property type="entry name" value="ALL TRANS-POLYPRENYL-DIPHOSPHATE SYNTHASE PDSS1"/>
    <property type="match status" value="1"/>
</dbReference>
<organism evidence="7 8">
    <name type="scientific">Actinocatenispora sera</name>
    <dbReference type="NCBI Taxonomy" id="390989"/>
    <lineage>
        <taxon>Bacteria</taxon>
        <taxon>Bacillati</taxon>
        <taxon>Actinomycetota</taxon>
        <taxon>Actinomycetes</taxon>
        <taxon>Micromonosporales</taxon>
        <taxon>Micromonosporaceae</taxon>
        <taxon>Actinocatenispora</taxon>
    </lineage>
</organism>
<dbReference type="AlphaFoldDB" id="A0A810L3T6"/>
<evidence type="ECO:0000256" key="2">
    <source>
        <dbReference type="ARBA" id="ARBA00006706"/>
    </source>
</evidence>
<protein>
    <submittedName>
        <fullName evidence="7">Octaprenyl-diphosphate synthase</fullName>
    </submittedName>
</protein>
<dbReference type="Pfam" id="PF00348">
    <property type="entry name" value="polyprenyl_synt"/>
    <property type="match status" value="1"/>
</dbReference>
<evidence type="ECO:0000256" key="4">
    <source>
        <dbReference type="ARBA" id="ARBA00022723"/>
    </source>
</evidence>
<dbReference type="Gene3D" id="1.10.600.10">
    <property type="entry name" value="Farnesyl Diphosphate Synthase"/>
    <property type="match status" value="1"/>
</dbReference>
<dbReference type="InterPro" id="IPR008949">
    <property type="entry name" value="Isoprenoid_synthase_dom_sf"/>
</dbReference>
<dbReference type="PROSITE" id="PS00723">
    <property type="entry name" value="POLYPRENYL_SYNTHASE_1"/>
    <property type="match status" value="1"/>
</dbReference>
<sequence>MLATGVVPTRQKGGRMDVTATVSARARAEFIALTGARLGELTAAVPEPLGTPVRALAERPGKRLRSVLLHAAAVGATNPHLVRLAALVELLHLASLLHDDVVDRGTSRRGAPSARATVGDELATLAGLACFALAGREAAELGDGLETVVARAAAGLAYGEILDVERAFDIDLSLPDYLELVERKTGDLFRLSCSLGAAAAGADSGTLAASGRFGAELGVAFQILDDCLDLATIESGKPVGTDHLLGLFGAPTLFALAADGTGELATLLLDPAFDRDDLPAVRAHVTASGGLAAAHELAQDRYQIALAALDGVDSPRRTSLTEVAAMIWPESA</sequence>
<evidence type="ECO:0000256" key="5">
    <source>
        <dbReference type="ARBA" id="ARBA00022842"/>
    </source>
</evidence>
<comment type="similarity">
    <text evidence="2 6">Belongs to the FPP/GGPP synthase family.</text>
</comment>
<proteinExistence type="inferred from homology"/>
<accession>A0A810L3T6</accession>
<comment type="cofactor">
    <cofactor evidence="1">
        <name>Mg(2+)</name>
        <dbReference type="ChEBI" id="CHEBI:18420"/>
    </cofactor>
</comment>
<gene>
    <name evidence="7" type="primary">ispB</name>
    <name evidence="7" type="ORF">Asera_34000</name>
</gene>
<keyword evidence="8" id="KW-1185">Reference proteome</keyword>
<dbReference type="PANTHER" id="PTHR12001">
    <property type="entry name" value="GERANYLGERANYL PYROPHOSPHATE SYNTHASE"/>
    <property type="match status" value="1"/>
</dbReference>